<keyword evidence="2" id="KW-0812">Transmembrane</keyword>
<keyword evidence="2" id="KW-1133">Transmembrane helix</keyword>
<dbReference type="Proteomes" id="UP000075902">
    <property type="component" value="Unassembled WGS sequence"/>
</dbReference>
<evidence type="ECO:0000313" key="4">
    <source>
        <dbReference type="Proteomes" id="UP000075902"/>
    </source>
</evidence>
<keyword evidence="2" id="KW-0472">Membrane</keyword>
<dbReference type="EnsemblMetazoa" id="AMEC015885-RA">
    <property type="protein sequence ID" value="AMEC015885-PA"/>
    <property type="gene ID" value="AMEC015885"/>
</dbReference>
<accession>A0A182U8K5</accession>
<reference evidence="3" key="2">
    <citation type="submission" date="2020-05" db="UniProtKB">
        <authorList>
            <consortium name="EnsemblMetazoa"/>
        </authorList>
    </citation>
    <scope>IDENTIFICATION</scope>
    <source>
        <strain evidence="3">CM1001059</strain>
    </source>
</reference>
<keyword evidence="4" id="KW-1185">Reference proteome</keyword>
<feature type="region of interest" description="Disordered" evidence="1">
    <location>
        <begin position="106"/>
        <end position="188"/>
    </location>
</feature>
<dbReference type="VEuPathDB" id="VectorBase:AMEC015885"/>
<protein>
    <submittedName>
        <fullName evidence="3">Uncharacterized protein</fullName>
    </submittedName>
</protein>
<evidence type="ECO:0000313" key="3">
    <source>
        <dbReference type="EnsemblMetazoa" id="AMEC015885-PA"/>
    </source>
</evidence>
<feature type="transmembrane region" description="Helical" evidence="2">
    <location>
        <begin position="6"/>
        <end position="33"/>
    </location>
</feature>
<dbReference type="AlphaFoldDB" id="A0A182U8K5"/>
<feature type="compositionally biased region" description="Low complexity" evidence="1">
    <location>
        <begin position="165"/>
        <end position="175"/>
    </location>
</feature>
<sequence length="242" mass="25527">GTEGLGILPFAALLTGALFTIGIAVLLVVVLAIRRKRDGHGGGLCDGKEKHIGMDITVTTPLEMGMGQQKYVVAYTLKQGVEKQPDILSAQKTGSASVQSIKDIGTQKLGSPYNHNPPPLVDPYAYKSSPLGGVPEDHPQQQQQQQQQHHGEPGVASNPTGYEYRSGSSRSNSGNLKQAATGLNGGGNPEYRYSGSEFVTDLLDFSSAPSPSSSSTVGATLTKTRNRQHIITDTLPGPESCV</sequence>
<proteinExistence type="predicted"/>
<dbReference type="STRING" id="34690.A0A182U8K5"/>
<evidence type="ECO:0000256" key="1">
    <source>
        <dbReference type="SAM" id="MobiDB-lite"/>
    </source>
</evidence>
<evidence type="ECO:0000256" key="2">
    <source>
        <dbReference type="SAM" id="Phobius"/>
    </source>
</evidence>
<name>A0A182U8K5_9DIPT</name>
<organism evidence="3 4">
    <name type="scientific">Anopheles melas</name>
    <dbReference type="NCBI Taxonomy" id="34690"/>
    <lineage>
        <taxon>Eukaryota</taxon>
        <taxon>Metazoa</taxon>
        <taxon>Ecdysozoa</taxon>
        <taxon>Arthropoda</taxon>
        <taxon>Hexapoda</taxon>
        <taxon>Insecta</taxon>
        <taxon>Pterygota</taxon>
        <taxon>Neoptera</taxon>
        <taxon>Endopterygota</taxon>
        <taxon>Diptera</taxon>
        <taxon>Nematocera</taxon>
        <taxon>Culicoidea</taxon>
        <taxon>Culicidae</taxon>
        <taxon>Anophelinae</taxon>
        <taxon>Anopheles</taxon>
    </lineage>
</organism>
<reference evidence="4" key="1">
    <citation type="submission" date="2014-01" db="EMBL/GenBank/DDBJ databases">
        <title>The Genome Sequence of Anopheles melas CM1001059_A (V2).</title>
        <authorList>
            <consortium name="The Broad Institute Genomics Platform"/>
            <person name="Neafsey D.E."/>
            <person name="Besansky N."/>
            <person name="Howell P."/>
            <person name="Walton C."/>
            <person name="Young S.K."/>
            <person name="Zeng Q."/>
            <person name="Gargeya S."/>
            <person name="Fitzgerald M."/>
            <person name="Haas B."/>
            <person name="Abouelleil A."/>
            <person name="Allen A.W."/>
            <person name="Alvarado L."/>
            <person name="Arachchi H.M."/>
            <person name="Berlin A.M."/>
            <person name="Chapman S.B."/>
            <person name="Gainer-Dewar J."/>
            <person name="Goldberg J."/>
            <person name="Griggs A."/>
            <person name="Gujja S."/>
            <person name="Hansen M."/>
            <person name="Howarth C."/>
            <person name="Imamovic A."/>
            <person name="Ireland A."/>
            <person name="Larimer J."/>
            <person name="McCowan C."/>
            <person name="Murphy C."/>
            <person name="Pearson M."/>
            <person name="Poon T.W."/>
            <person name="Priest M."/>
            <person name="Roberts A."/>
            <person name="Saif S."/>
            <person name="Shea T."/>
            <person name="Sisk P."/>
            <person name="Sykes S."/>
            <person name="Wortman J."/>
            <person name="Nusbaum C."/>
            <person name="Birren B."/>
        </authorList>
    </citation>
    <scope>NUCLEOTIDE SEQUENCE [LARGE SCALE GENOMIC DNA]</scope>
    <source>
        <strain evidence="4">CM1001059</strain>
    </source>
</reference>